<dbReference type="OrthoDB" id="623670at2759"/>
<dbReference type="InterPro" id="IPR036908">
    <property type="entry name" value="RlpA-like_sf"/>
</dbReference>
<dbReference type="AlphaFoldDB" id="A0A9N9DVV1"/>
<dbReference type="InterPro" id="IPR051477">
    <property type="entry name" value="Expansin_CellWall"/>
</dbReference>
<keyword evidence="6" id="KW-1185">Reference proteome</keyword>
<accession>A0A9N9DVV1</accession>
<dbReference type="PANTHER" id="PTHR31836">
    <property type="match status" value="1"/>
</dbReference>
<proteinExistence type="predicted"/>
<sequence length="229" mass="24442">MKFTLAKILLILTISIFIIDAVFALPHPKRIKKKLKHSKSSCKGKNSSHHHNCKVKKVDIVTSIAPYIPTDIPGIPNKSTFIPNGTNVPGIPNKPNGTNVPGIPAKPKIPKKPNYGHGSSSSGDTSTHSGSGTFYNPGLGACGQTDSDSDTIVAMGAPYFDQYTPNGNPNHNTLCGKQIKIHYNGKSAIGTIEDRCPECAGGDVDMSPAVFNQLADPSQGRIPITWELM</sequence>
<organism evidence="5 6">
    <name type="scientific">Ambispora leptoticha</name>
    <dbReference type="NCBI Taxonomy" id="144679"/>
    <lineage>
        <taxon>Eukaryota</taxon>
        <taxon>Fungi</taxon>
        <taxon>Fungi incertae sedis</taxon>
        <taxon>Mucoromycota</taxon>
        <taxon>Glomeromycotina</taxon>
        <taxon>Glomeromycetes</taxon>
        <taxon>Archaeosporales</taxon>
        <taxon>Ambisporaceae</taxon>
        <taxon>Ambispora</taxon>
    </lineage>
</organism>
<dbReference type="Gene3D" id="2.40.40.10">
    <property type="entry name" value="RlpA-like domain"/>
    <property type="match status" value="1"/>
</dbReference>
<evidence type="ECO:0000313" key="6">
    <source>
        <dbReference type="Proteomes" id="UP000789508"/>
    </source>
</evidence>
<comment type="caution">
    <text evidence="5">The sequence shown here is derived from an EMBL/GenBank/DDBJ whole genome shotgun (WGS) entry which is preliminary data.</text>
</comment>
<evidence type="ECO:0000259" key="4">
    <source>
        <dbReference type="Pfam" id="PF03330"/>
    </source>
</evidence>
<feature type="region of interest" description="Disordered" evidence="2">
    <location>
        <begin position="86"/>
        <end position="132"/>
    </location>
</feature>
<evidence type="ECO:0000256" key="1">
    <source>
        <dbReference type="ARBA" id="ARBA00022729"/>
    </source>
</evidence>
<dbReference type="Pfam" id="PF03330">
    <property type="entry name" value="DPBB_1"/>
    <property type="match status" value="1"/>
</dbReference>
<gene>
    <name evidence="5" type="ORF">ALEPTO_LOCUS10130</name>
</gene>
<protein>
    <submittedName>
        <fullName evidence="5">296_t:CDS:1</fullName>
    </submittedName>
</protein>
<dbReference type="EMBL" id="CAJVPS010009953">
    <property type="protein sequence ID" value="CAG8654549.1"/>
    <property type="molecule type" value="Genomic_DNA"/>
</dbReference>
<keyword evidence="1 3" id="KW-0732">Signal</keyword>
<feature type="domain" description="RlpA-like protein double-psi beta-barrel" evidence="4">
    <location>
        <begin position="168"/>
        <end position="225"/>
    </location>
</feature>
<evidence type="ECO:0000256" key="2">
    <source>
        <dbReference type="SAM" id="MobiDB-lite"/>
    </source>
</evidence>
<feature type="compositionally biased region" description="Low complexity" evidence="2">
    <location>
        <begin position="112"/>
        <end position="132"/>
    </location>
</feature>
<name>A0A9N9DVV1_9GLOM</name>
<dbReference type="Proteomes" id="UP000789508">
    <property type="component" value="Unassembled WGS sequence"/>
</dbReference>
<feature type="signal peptide" evidence="3">
    <location>
        <begin position="1"/>
        <end position="24"/>
    </location>
</feature>
<dbReference type="InterPro" id="IPR009009">
    <property type="entry name" value="RlpA-like_DPBB"/>
</dbReference>
<reference evidence="5" key="1">
    <citation type="submission" date="2021-06" db="EMBL/GenBank/DDBJ databases">
        <authorList>
            <person name="Kallberg Y."/>
            <person name="Tangrot J."/>
            <person name="Rosling A."/>
        </authorList>
    </citation>
    <scope>NUCLEOTIDE SEQUENCE</scope>
    <source>
        <strain evidence="5">FL130A</strain>
    </source>
</reference>
<dbReference type="PANTHER" id="PTHR31836:SF28">
    <property type="entry name" value="SRCR DOMAIN-CONTAINING PROTEIN-RELATED"/>
    <property type="match status" value="1"/>
</dbReference>
<evidence type="ECO:0000256" key="3">
    <source>
        <dbReference type="SAM" id="SignalP"/>
    </source>
</evidence>
<dbReference type="CDD" id="cd22191">
    <property type="entry name" value="DPBB_RlpA_EXP_N-like"/>
    <property type="match status" value="1"/>
</dbReference>
<evidence type="ECO:0000313" key="5">
    <source>
        <dbReference type="EMBL" id="CAG8654549.1"/>
    </source>
</evidence>
<feature type="chain" id="PRO_5040208336" evidence="3">
    <location>
        <begin position="25"/>
        <end position="229"/>
    </location>
</feature>
<dbReference type="SUPFAM" id="SSF50685">
    <property type="entry name" value="Barwin-like endoglucanases"/>
    <property type="match status" value="1"/>
</dbReference>